<gene>
    <name evidence="6 7 8 9" type="primary">LOC110800510</name>
</gene>
<evidence type="ECO:0000313" key="9">
    <source>
        <dbReference type="RefSeq" id="XP_056684417.1"/>
    </source>
</evidence>
<evidence type="ECO:0000256" key="1">
    <source>
        <dbReference type="ARBA" id="ARBA00007820"/>
    </source>
</evidence>
<dbReference type="AlphaFoldDB" id="A0A9R0J506"/>
<comment type="similarity">
    <text evidence="1 4">Belongs to the eukaryotic ribosomal protein eS7 family.</text>
</comment>
<sequence>MFTASRKIQKERGVNPTDLEENLAEAIFDIETNNKDMGTELKDLFFNSVAQVDILNNKKAIVVHVPYRLRKAIARNCGEEARKEFSSRRRTYSSKMKF</sequence>
<dbReference type="RefSeq" id="XP_021861507.1">
    <property type="nucleotide sequence ID" value="XM_022005815.1"/>
</dbReference>
<dbReference type="GeneID" id="110800510"/>
<dbReference type="GO" id="GO:0003735">
    <property type="term" value="F:structural constituent of ribosome"/>
    <property type="evidence" value="ECO:0007669"/>
    <property type="project" value="InterPro"/>
</dbReference>
<organism evidence="5 7">
    <name type="scientific">Spinacia oleracea</name>
    <name type="common">Spinach</name>
    <dbReference type="NCBI Taxonomy" id="3562"/>
    <lineage>
        <taxon>Eukaryota</taxon>
        <taxon>Viridiplantae</taxon>
        <taxon>Streptophyta</taxon>
        <taxon>Embryophyta</taxon>
        <taxon>Tracheophyta</taxon>
        <taxon>Spermatophyta</taxon>
        <taxon>Magnoliopsida</taxon>
        <taxon>eudicotyledons</taxon>
        <taxon>Gunneridae</taxon>
        <taxon>Pentapetalae</taxon>
        <taxon>Caryophyllales</taxon>
        <taxon>Chenopodiaceae</taxon>
        <taxon>Chenopodioideae</taxon>
        <taxon>Anserineae</taxon>
        <taxon>Spinacia</taxon>
    </lineage>
</organism>
<dbReference type="GO" id="GO:0006412">
    <property type="term" value="P:translation"/>
    <property type="evidence" value="ECO:0007669"/>
    <property type="project" value="InterPro"/>
</dbReference>
<name>A0A9R0J506_SPIOL</name>
<protein>
    <recommendedName>
        <fullName evidence="4">40S ribosomal protein S7</fullName>
    </recommendedName>
</protein>
<evidence type="ECO:0000256" key="2">
    <source>
        <dbReference type="ARBA" id="ARBA00022980"/>
    </source>
</evidence>
<dbReference type="KEGG" id="soe:110800510"/>
<dbReference type="GO" id="GO:0030686">
    <property type="term" value="C:90S preribosome"/>
    <property type="evidence" value="ECO:0007669"/>
    <property type="project" value="TreeGrafter"/>
</dbReference>
<dbReference type="RefSeq" id="XP_021861508.1">
    <property type="nucleotide sequence ID" value="XM_022005816.1"/>
</dbReference>
<dbReference type="Pfam" id="PF01251">
    <property type="entry name" value="Ribosomal_S7e"/>
    <property type="match status" value="1"/>
</dbReference>
<keyword evidence="5" id="KW-1185">Reference proteome</keyword>
<evidence type="ECO:0000256" key="4">
    <source>
        <dbReference type="RuleBase" id="RU364105"/>
    </source>
</evidence>
<dbReference type="OrthoDB" id="1724687at2759"/>
<reference evidence="5" key="1">
    <citation type="journal article" date="2021" name="Nat. Commun.">
        <title>Genomic analyses provide insights into spinach domestication and the genetic basis of agronomic traits.</title>
        <authorList>
            <person name="Cai X."/>
            <person name="Sun X."/>
            <person name="Xu C."/>
            <person name="Sun H."/>
            <person name="Wang X."/>
            <person name="Ge C."/>
            <person name="Zhang Z."/>
            <person name="Wang Q."/>
            <person name="Fei Z."/>
            <person name="Jiao C."/>
            <person name="Wang Q."/>
        </authorList>
    </citation>
    <scope>NUCLEOTIDE SEQUENCE [LARGE SCALE GENOMIC DNA]</scope>
    <source>
        <strain evidence="5">cv. Varoflay</strain>
    </source>
</reference>
<dbReference type="PANTHER" id="PTHR11278:SF0">
    <property type="entry name" value="SMALL RIBOSOMAL SUBUNIT PROTEIN ES7"/>
    <property type="match status" value="1"/>
</dbReference>
<dbReference type="Proteomes" id="UP000813463">
    <property type="component" value="Chromosome 5"/>
</dbReference>
<reference evidence="6 7" key="2">
    <citation type="submission" date="2025-04" db="UniProtKB">
        <authorList>
            <consortium name="RefSeq"/>
        </authorList>
    </citation>
    <scope>IDENTIFICATION</scope>
    <source>
        <tissue evidence="9">Leaf</tissue>
    </source>
</reference>
<proteinExistence type="inferred from homology"/>
<keyword evidence="3 4" id="KW-0687">Ribonucleoprotein</keyword>
<evidence type="ECO:0000313" key="5">
    <source>
        <dbReference type="Proteomes" id="UP000813463"/>
    </source>
</evidence>
<evidence type="ECO:0000313" key="6">
    <source>
        <dbReference type="RefSeq" id="XP_021861507.1"/>
    </source>
</evidence>
<dbReference type="PANTHER" id="PTHR11278">
    <property type="entry name" value="40S RIBOSOMAL PROTEIN S7"/>
    <property type="match status" value="1"/>
</dbReference>
<evidence type="ECO:0000313" key="7">
    <source>
        <dbReference type="RefSeq" id="XP_021861508.1"/>
    </source>
</evidence>
<evidence type="ECO:0000256" key="3">
    <source>
        <dbReference type="ARBA" id="ARBA00023274"/>
    </source>
</evidence>
<dbReference type="GO" id="GO:0042274">
    <property type="term" value="P:ribosomal small subunit biogenesis"/>
    <property type="evidence" value="ECO:0000318"/>
    <property type="project" value="GO_Central"/>
</dbReference>
<dbReference type="InterPro" id="IPR000554">
    <property type="entry name" value="Ribosomal_eS7"/>
</dbReference>
<dbReference type="RefSeq" id="XP_056684417.1">
    <property type="nucleotide sequence ID" value="XM_056828439.1"/>
</dbReference>
<dbReference type="GO" id="GO:0032040">
    <property type="term" value="C:small-subunit processome"/>
    <property type="evidence" value="ECO:0000318"/>
    <property type="project" value="GO_Central"/>
</dbReference>
<keyword evidence="2 4" id="KW-0689">Ribosomal protein</keyword>
<dbReference type="RefSeq" id="XP_021861509.1">
    <property type="nucleotide sequence ID" value="XM_022005817.1"/>
</dbReference>
<accession>A0A9R0J506</accession>
<evidence type="ECO:0000313" key="8">
    <source>
        <dbReference type="RefSeq" id="XP_021861509.1"/>
    </source>
</evidence>
<dbReference type="GO" id="GO:0006364">
    <property type="term" value="P:rRNA processing"/>
    <property type="evidence" value="ECO:0000318"/>
    <property type="project" value="GO_Central"/>
</dbReference>
<dbReference type="GO" id="GO:0022627">
    <property type="term" value="C:cytosolic small ribosomal subunit"/>
    <property type="evidence" value="ECO:0000318"/>
    <property type="project" value="GO_Central"/>
</dbReference>